<dbReference type="Pfam" id="PF13449">
    <property type="entry name" value="Phytase-like"/>
    <property type="match status" value="1"/>
</dbReference>
<dbReference type="InterPro" id="IPR027372">
    <property type="entry name" value="Phytase-like_dom"/>
</dbReference>
<proteinExistence type="predicted"/>
<feature type="domain" description="Phytase-like" evidence="2">
    <location>
        <begin position="67"/>
        <end position="317"/>
    </location>
</feature>
<protein>
    <submittedName>
        <fullName evidence="3">Esterase-like activity of phytase family protein</fullName>
    </submittedName>
</protein>
<feature type="signal peptide" evidence="1">
    <location>
        <begin position="1"/>
        <end position="30"/>
    </location>
</feature>
<comment type="caution">
    <text evidence="3">The sequence shown here is derived from an EMBL/GenBank/DDBJ whole genome shotgun (WGS) entry which is preliminary data.</text>
</comment>
<keyword evidence="1" id="KW-0732">Signal</keyword>
<name>A0A7V2WU94_LEUMU</name>
<dbReference type="Proteomes" id="UP000885750">
    <property type="component" value="Unassembled WGS sequence"/>
</dbReference>
<dbReference type="AlphaFoldDB" id="A0A7V2WU94"/>
<accession>A0A7V2WU94</accession>
<dbReference type="EMBL" id="DRMS01000143">
    <property type="protein sequence ID" value="HFC91853.1"/>
    <property type="molecule type" value="Genomic_DNA"/>
</dbReference>
<evidence type="ECO:0000313" key="3">
    <source>
        <dbReference type="EMBL" id="HFC91853.1"/>
    </source>
</evidence>
<reference evidence="3" key="1">
    <citation type="journal article" date="2020" name="mSystems">
        <title>Genome- and Community-Level Interaction Insights into Carbon Utilization and Element Cycling Functions of Hydrothermarchaeota in Hydrothermal Sediment.</title>
        <authorList>
            <person name="Zhou Z."/>
            <person name="Liu Y."/>
            <person name="Xu W."/>
            <person name="Pan J."/>
            <person name="Luo Z.H."/>
            <person name="Li M."/>
        </authorList>
    </citation>
    <scope>NUCLEOTIDE SEQUENCE [LARGE SCALE GENOMIC DNA]</scope>
    <source>
        <strain evidence="3">HyVt-493</strain>
    </source>
</reference>
<gene>
    <name evidence="3" type="ORF">ENJ51_03485</name>
</gene>
<evidence type="ECO:0000259" key="2">
    <source>
        <dbReference type="Pfam" id="PF13449"/>
    </source>
</evidence>
<sequence>MKRNTNNKFLVLIRRVAILLPVFFCASAIAKNFAYQFEPDDLISHEAMQLENISSLGISRHNVNKLPVTELSGLAWDAHKKLLYAVSDSGYLYHLKLTIKHGKLLKATVLRAYKLRDKKGNPFRGKYRDSEGLTLKRNNKGVVTELIISFERKFRIVRFDLQGQQLGKIKLPKVLRKKKHYQSTNKGLESVTLHPKYGLITAAEKPLKTAPKNVQTLYSSKGKVWHFKLSVHRNSSVTGLETLPNGDVLVLERSYNGLFAAMIISLRQVKLTECNQLGYCQVEELAVFNSIDGWRVDNFEGLTHYQGNQYLMVSDDNENPMQNTVLVLFNIKHLK</sequence>
<evidence type="ECO:0000256" key="1">
    <source>
        <dbReference type="SAM" id="SignalP"/>
    </source>
</evidence>
<organism evidence="3">
    <name type="scientific">Leucothrix mucor</name>
    <dbReference type="NCBI Taxonomy" id="45248"/>
    <lineage>
        <taxon>Bacteria</taxon>
        <taxon>Pseudomonadati</taxon>
        <taxon>Pseudomonadota</taxon>
        <taxon>Gammaproteobacteria</taxon>
        <taxon>Thiotrichales</taxon>
        <taxon>Thiotrichaceae</taxon>
        <taxon>Leucothrix</taxon>
    </lineage>
</organism>
<feature type="chain" id="PRO_5031237186" evidence="1">
    <location>
        <begin position="31"/>
        <end position="335"/>
    </location>
</feature>